<dbReference type="EMBL" id="JADQAZ010000004">
    <property type="protein sequence ID" value="MBT0959447.1"/>
    <property type="molecule type" value="Genomic_DNA"/>
</dbReference>
<keyword evidence="3" id="KW-0238">DNA-binding</keyword>
<dbReference type="Gene3D" id="3.40.190.290">
    <property type="match status" value="1"/>
</dbReference>
<keyword evidence="2" id="KW-0805">Transcription regulation</keyword>
<comment type="similarity">
    <text evidence="1">Belongs to the LysR transcriptional regulatory family.</text>
</comment>
<dbReference type="InterPro" id="IPR036388">
    <property type="entry name" value="WH-like_DNA-bd_sf"/>
</dbReference>
<keyword evidence="7" id="KW-1185">Reference proteome</keyword>
<accession>A0AAP2CUD6</accession>
<name>A0AAP2CUD6_9RHOB</name>
<evidence type="ECO:0000313" key="6">
    <source>
        <dbReference type="EMBL" id="MBT0959447.1"/>
    </source>
</evidence>
<dbReference type="Pfam" id="PF00126">
    <property type="entry name" value="HTH_1"/>
    <property type="match status" value="1"/>
</dbReference>
<evidence type="ECO:0000256" key="4">
    <source>
        <dbReference type="ARBA" id="ARBA00023163"/>
    </source>
</evidence>
<evidence type="ECO:0000313" key="7">
    <source>
        <dbReference type="Proteomes" id="UP001315686"/>
    </source>
</evidence>
<sequence length="320" mass="34983">MARKELSLKGLELFQICARKGSLQAAARDSGLSLSTVSHHLRSLEAHIGSPLFDHSRRPMILTPRGQTFLRNIDDALLAIRKATSEAAAGAGHDVSHLRIGAIEDLDSDIIPELAVSLTRAMPNCSFLFHSDASSGVTEMLRNRKLDIGLACNVEGLGEELSAQNLMRDPFIAVLPKGAEFSARDLISGKADLPFLRFTPNLLIGRQIEAHLRRSRVTLANRFECANTQTLLAMVAAGAGWTITTPLLLSRARRFQPSLKAQPYPGRAFARTLMLVSTADCSSSVCDQIEGNLRDLLERHAVAPMLKLLPWLEGDFTLLE</sequence>
<dbReference type="PANTHER" id="PTHR30346">
    <property type="entry name" value="TRANSCRIPTIONAL DUAL REGULATOR HCAR-RELATED"/>
    <property type="match status" value="1"/>
</dbReference>
<dbReference type="RefSeq" id="WP_327795681.1">
    <property type="nucleotide sequence ID" value="NZ_JADQAZ010000004.1"/>
</dbReference>
<evidence type="ECO:0000256" key="1">
    <source>
        <dbReference type="ARBA" id="ARBA00009437"/>
    </source>
</evidence>
<gene>
    <name evidence="6" type="ORF">IV417_18810</name>
</gene>
<dbReference type="GO" id="GO:0003677">
    <property type="term" value="F:DNA binding"/>
    <property type="evidence" value="ECO:0007669"/>
    <property type="project" value="UniProtKB-KW"/>
</dbReference>
<dbReference type="InterPro" id="IPR036390">
    <property type="entry name" value="WH_DNA-bd_sf"/>
</dbReference>
<dbReference type="SUPFAM" id="SSF53850">
    <property type="entry name" value="Periplasmic binding protein-like II"/>
    <property type="match status" value="1"/>
</dbReference>
<dbReference type="AlphaFoldDB" id="A0AAP2CUD6"/>
<evidence type="ECO:0000256" key="3">
    <source>
        <dbReference type="ARBA" id="ARBA00023125"/>
    </source>
</evidence>
<reference evidence="6 7" key="1">
    <citation type="journal article" date="2021" name="Arch. Microbiol.">
        <title>Harenicola maris gen. nov., sp. nov. isolated from the Sea of Japan shallow sediments.</title>
        <authorList>
            <person name="Romanenko L.A."/>
            <person name="Kurilenko V.V."/>
            <person name="Chernysheva N.Y."/>
            <person name="Tekutyeva L.A."/>
            <person name="Velansky P.V."/>
            <person name="Svetashev V.I."/>
            <person name="Isaeva M.P."/>
        </authorList>
    </citation>
    <scope>NUCLEOTIDE SEQUENCE [LARGE SCALE GENOMIC DNA]</scope>
    <source>
        <strain evidence="6 7">KMM 3653</strain>
    </source>
</reference>
<protein>
    <submittedName>
        <fullName evidence="6">LysR family transcriptional regulator</fullName>
    </submittedName>
</protein>
<evidence type="ECO:0000259" key="5">
    <source>
        <dbReference type="PROSITE" id="PS50931"/>
    </source>
</evidence>
<keyword evidence="4" id="KW-0804">Transcription</keyword>
<dbReference type="PANTHER" id="PTHR30346:SF28">
    <property type="entry name" value="HTH-TYPE TRANSCRIPTIONAL REGULATOR CYNR"/>
    <property type="match status" value="1"/>
</dbReference>
<dbReference type="GO" id="GO:0032993">
    <property type="term" value="C:protein-DNA complex"/>
    <property type="evidence" value="ECO:0007669"/>
    <property type="project" value="TreeGrafter"/>
</dbReference>
<dbReference type="SUPFAM" id="SSF46785">
    <property type="entry name" value="Winged helix' DNA-binding domain"/>
    <property type="match status" value="1"/>
</dbReference>
<dbReference type="Pfam" id="PF03466">
    <property type="entry name" value="LysR_substrate"/>
    <property type="match status" value="1"/>
</dbReference>
<proteinExistence type="inferred from homology"/>
<dbReference type="PROSITE" id="PS50931">
    <property type="entry name" value="HTH_LYSR"/>
    <property type="match status" value="1"/>
</dbReference>
<comment type="caution">
    <text evidence="6">The sequence shown here is derived from an EMBL/GenBank/DDBJ whole genome shotgun (WGS) entry which is preliminary data.</text>
</comment>
<dbReference type="Gene3D" id="1.10.10.10">
    <property type="entry name" value="Winged helix-like DNA-binding domain superfamily/Winged helix DNA-binding domain"/>
    <property type="match status" value="1"/>
</dbReference>
<dbReference type="Proteomes" id="UP001315686">
    <property type="component" value="Unassembled WGS sequence"/>
</dbReference>
<dbReference type="CDD" id="cd05466">
    <property type="entry name" value="PBP2_LTTR_substrate"/>
    <property type="match status" value="1"/>
</dbReference>
<evidence type="ECO:0000256" key="2">
    <source>
        <dbReference type="ARBA" id="ARBA00023015"/>
    </source>
</evidence>
<feature type="domain" description="HTH lysR-type" evidence="5">
    <location>
        <begin position="6"/>
        <end position="63"/>
    </location>
</feature>
<dbReference type="InterPro" id="IPR005119">
    <property type="entry name" value="LysR_subst-bd"/>
</dbReference>
<dbReference type="GO" id="GO:0003700">
    <property type="term" value="F:DNA-binding transcription factor activity"/>
    <property type="evidence" value="ECO:0007669"/>
    <property type="project" value="InterPro"/>
</dbReference>
<dbReference type="InterPro" id="IPR000847">
    <property type="entry name" value="LysR_HTH_N"/>
</dbReference>
<organism evidence="6 7">
    <name type="scientific">Harenicola maris</name>
    <dbReference type="NCBI Taxonomy" id="2841044"/>
    <lineage>
        <taxon>Bacteria</taxon>
        <taxon>Pseudomonadati</taxon>
        <taxon>Pseudomonadota</taxon>
        <taxon>Alphaproteobacteria</taxon>
        <taxon>Rhodobacterales</taxon>
        <taxon>Paracoccaceae</taxon>
        <taxon>Harenicola</taxon>
    </lineage>
</organism>